<reference evidence="6 7" key="1">
    <citation type="submission" date="2018-09" db="EMBL/GenBank/DDBJ databases">
        <title>Genomic Encyclopedia of Archaeal and Bacterial Type Strains, Phase II (KMG-II): from individual species to whole genera.</title>
        <authorList>
            <person name="Goeker M."/>
        </authorList>
    </citation>
    <scope>NUCLEOTIDE SEQUENCE [LARGE SCALE GENOMIC DNA]</scope>
    <source>
        <strain evidence="6 7">DSM 11458</strain>
    </source>
</reference>
<name>A0A420DJP1_9RHOB</name>
<keyword evidence="2 3" id="KW-0663">Pyridoxal phosphate</keyword>
<keyword evidence="7" id="KW-1185">Reference proteome</keyword>
<comment type="subunit">
    <text evidence="3">Homotetramer.</text>
</comment>
<dbReference type="InterPro" id="IPR015422">
    <property type="entry name" value="PyrdxlP-dep_Trfase_small"/>
</dbReference>
<dbReference type="STRING" id="1443111.Z949_911"/>
<protein>
    <recommendedName>
        <fullName evidence="3">O-succinylhomoserine sulfhydrylase</fullName>
        <shortName evidence="3">OSH sulfhydrylase</shortName>
        <shortName evidence="3">OSHS sulfhydrylase</shortName>
        <ecNumber evidence="3">2.5.1.-</ecNumber>
    </recommendedName>
</protein>
<organism evidence="6 7">
    <name type="scientific">Sulfitobacter guttiformis</name>
    <dbReference type="NCBI Taxonomy" id="74349"/>
    <lineage>
        <taxon>Bacteria</taxon>
        <taxon>Pseudomonadati</taxon>
        <taxon>Pseudomonadota</taxon>
        <taxon>Alphaproteobacteria</taxon>
        <taxon>Rhodobacterales</taxon>
        <taxon>Roseobacteraceae</taxon>
        <taxon>Sulfitobacter</taxon>
    </lineage>
</organism>
<dbReference type="GO" id="GO:0071266">
    <property type="term" value="P:'de novo' L-methionine biosynthetic process"/>
    <property type="evidence" value="ECO:0007669"/>
    <property type="project" value="UniProtKB-UniRule"/>
</dbReference>
<keyword evidence="3" id="KW-0028">Amino-acid biosynthesis</keyword>
<dbReference type="GO" id="GO:0019346">
    <property type="term" value="P:transsulfuration"/>
    <property type="evidence" value="ECO:0007669"/>
    <property type="project" value="InterPro"/>
</dbReference>
<comment type="cofactor">
    <cofactor evidence="1 3 5">
        <name>pyridoxal 5'-phosphate</name>
        <dbReference type="ChEBI" id="CHEBI:597326"/>
    </cofactor>
</comment>
<comment type="catalytic activity">
    <reaction evidence="3">
        <text>O-succinyl-L-homoserine + hydrogen sulfide = L-homocysteine + succinate</text>
        <dbReference type="Rhea" id="RHEA:27826"/>
        <dbReference type="ChEBI" id="CHEBI:29919"/>
        <dbReference type="ChEBI" id="CHEBI:30031"/>
        <dbReference type="ChEBI" id="CHEBI:57661"/>
        <dbReference type="ChEBI" id="CHEBI:58199"/>
    </reaction>
</comment>
<dbReference type="FunFam" id="3.40.640.10:FF:000046">
    <property type="entry name" value="Cystathionine gamma-lyase"/>
    <property type="match status" value="1"/>
</dbReference>
<dbReference type="GO" id="GO:0030170">
    <property type="term" value="F:pyridoxal phosphate binding"/>
    <property type="evidence" value="ECO:0007669"/>
    <property type="project" value="UniProtKB-UniRule"/>
</dbReference>
<dbReference type="Proteomes" id="UP000284407">
    <property type="component" value="Unassembled WGS sequence"/>
</dbReference>
<dbReference type="EMBL" id="RAQK01000002">
    <property type="protein sequence ID" value="RKE94431.1"/>
    <property type="molecule type" value="Genomic_DNA"/>
</dbReference>
<dbReference type="NCBIfam" id="TIGR01325">
    <property type="entry name" value="O_suc_HS_sulf"/>
    <property type="match status" value="1"/>
</dbReference>
<comment type="function">
    <text evidence="3">Catalyzes the formation of L-homocysteine from O-succinyl-L-homoserine (OSHS) and hydrogen sulfide.</text>
</comment>
<dbReference type="SUPFAM" id="SSF53383">
    <property type="entry name" value="PLP-dependent transferases"/>
    <property type="match status" value="1"/>
</dbReference>
<dbReference type="CDD" id="cd00614">
    <property type="entry name" value="CGS_like"/>
    <property type="match status" value="1"/>
</dbReference>
<keyword evidence="3" id="KW-0808">Transferase</keyword>
<dbReference type="Gene3D" id="3.40.640.10">
    <property type="entry name" value="Type I PLP-dependent aspartate aminotransferase-like (Major domain)"/>
    <property type="match status" value="1"/>
</dbReference>
<evidence type="ECO:0000313" key="6">
    <source>
        <dbReference type="EMBL" id="RKE94431.1"/>
    </source>
</evidence>
<dbReference type="EC" id="2.5.1.-" evidence="3"/>
<comment type="similarity">
    <text evidence="3">Belongs to the trans-sulfuration enzymes family. MetZ subfamily.</text>
</comment>
<evidence type="ECO:0000256" key="4">
    <source>
        <dbReference type="PIRSR" id="PIRSR001434-2"/>
    </source>
</evidence>
<dbReference type="GO" id="GO:0016846">
    <property type="term" value="F:carbon-sulfur lyase activity"/>
    <property type="evidence" value="ECO:0007669"/>
    <property type="project" value="TreeGrafter"/>
</dbReference>
<dbReference type="UniPathway" id="UPA00051">
    <property type="reaction ID" value="UER00449"/>
</dbReference>
<dbReference type="GO" id="GO:0071268">
    <property type="term" value="P:homocysteine biosynthetic process"/>
    <property type="evidence" value="ECO:0007669"/>
    <property type="project" value="InterPro"/>
</dbReference>
<gene>
    <name evidence="3" type="primary">metZ</name>
    <name evidence="6" type="ORF">C8N30_3559</name>
</gene>
<comment type="caution">
    <text evidence="6">The sequence shown here is derived from an EMBL/GenBank/DDBJ whole genome shotgun (WGS) entry which is preliminary data.</text>
</comment>
<dbReference type="PANTHER" id="PTHR11808:SF80">
    <property type="entry name" value="CYSTATHIONINE GAMMA-LYASE"/>
    <property type="match status" value="1"/>
</dbReference>
<dbReference type="HAMAP" id="MF_02056">
    <property type="entry name" value="MetZ"/>
    <property type="match status" value="1"/>
</dbReference>
<keyword evidence="3" id="KW-0486">Methionine biosynthesis</keyword>
<evidence type="ECO:0000313" key="7">
    <source>
        <dbReference type="Proteomes" id="UP000284407"/>
    </source>
</evidence>
<dbReference type="InterPro" id="IPR006234">
    <property type="entry name" value="O-succ-hSer_sulfhydrylase"/>
</dbReference>
<evidence type="ECO:0000256" key="3">
    <source>
        <dbReference type="HAMAP-Rule" id="MF_02056"/>
    </source>
</evidence>
<feature type="modified residue" description="N6-(pyridoxal phosphate)lysine" evidence="3 4">
    <location>
        <position position="274"/>
    </location>
</feature>
<accession>A0A420DJP1</accession>
<proteinExistence type="inferred from homology"/>
<comment type="pathway">
    <text evidence="3">Amino-acid biosynthesis; L-methionine biosynthesis via de novo pathway; L-homocysteine from O-succinyl-L-homoserine: step 1/1.</text>
</comment>
<sequence length="458" mass="49751">MLPPRWIKHTVLIRRWLEKMQNVDNIPLKGQDESPLSLDRAWGFFAPTLLNGRTDGHTRGVRRWYEMSNDWKPATKAVHAGTRRSQYGEVSEAIFLTQGFVYDSAEHAEQRFVKSGDDEFIYARYGNPTVKMFEERIAALEGAEDAFATASGMAAVSGALTSMLRAGDHVVSARALFGSCLYVLEDILTRFGVEVTFVDGTDLAQWEAAIREDTKAVFFESISNPTLEVIDIEAVAKLAHARGALVMIDNVFATPVYSRAFAQGADVVIYSATKHIDGQGRTLGGVILGSREFIRKTVEPYMKHTGGSMSPFTAWVMLKGIETMGLRVRAQTASALTVAKALEGHAGLNAVIYPGLEGHPQHALTQAQMGAGGTVLALDIAGGKEAAFRFLNAVQIGLISNNLGDAKTILTHPATTTHQRLPEDQKAHLGITPGLVRVSIGLEDADDLVADFLQALEA</sequence>
<dbReference type="AlphaFoldDB" id="A0A420DJP1"/>
<dbReference type="GO" id="GO:0005737">
    <property type="term" value="C:cytoplasm"/>
    <property type="evidence" value="ECO:0007669"/>
    <property type="project" value="TreeGrafter"/>
</dbReference>
<dbReference type="InterPro" id="IPR000277">
    <property type="entry name" value="Cys/Met-Metab_PyrdxlP-dep_enz"/>
</dbReference>
<dbReference type="InterPro" id="IPR015421">
    <property type="entry name" value="PyrdxlP-dep_Trfase_major"/>
</dbReference>
<dbReference type="PANTHER" id="PTHR11808">
    <property type="entry name" value="TRANS-SULFURATION ENZYME FAMILY MEMBER"/>
    <property type="match status" value="1"/>
</dbReference>
<evidence type="ECO:0000256" key="2">
    <source>
        <dbReference type="ARBA" id="ARBA00022898"/>
    </source>
</evidence>
<evidence type="ECO:0000256" key="5">
    <source>
        <dbReference type="RuleBase" id="RU362118"/>
    </source>
</evidence>
<dbReference type="PIRSF" id="PIRSF001434">
    <property type="entry name" value="CGS"/>
    <property type="match status" value="1"/>
</dbReference>
<dbReference type="Pfam" id="PF01053">
    <property type="entry name" value="Cys_Met_Meta_PP"/>
    <property type="match status" value="1"/>
</dbReference>
<dbReference type="InterPro" id="IPR015424">
    <property type="entry name" value="PyrdxlP-dep_Trfase"/>
</dbReference>
<dbReference type="GO" id="GO:0016765">
    <property type="term" value="F:transferase activity, transferring alkyl or aryl (other than methyl) groups"/>
    <property type="evidence" value="ECO:0007669"/>
    <property type="project" value="UniProtKB-UniRule"/>
</dbReference>
<dbReference type="Gene3D" id="3.90.1150.10">
    <property type="entry name" value="Aspartate Aminotransferase, domain 1"/>
    <property type="match status" value="1"/>
</dbReference>
<evidence type="ECO:0000256" key="1">
    <source>
        <dbReference type="ARBA" id="ARBA00001933"/>
    </source>
</evidence>